<dbReference type="EnsemblProtists" id="EOD04936">
    <property type="protein sequence ID" value="EOD04936"/>
    <property type="gene ID" value="EMIHUDRAFT_250355"/>
</dbReference>
<accession>A0A0D3I101</accession>
<sequence>MWLEKRGPPPLQRWRRRRFSMEGSCLRYAQGDREKIMASEDELAALTAAIDAALAHEAEALPKECRAVAEHPPEAAKAEGADAAQDAGAASVDAAAMITAADEVAVGGDGSELAWSEAPALAEAATPEAVEGAPPQADLAVAASAVGEEPTKEEEAGTVSEPSRNLPGEGMPPAVEMAEAASPAPPDCKVGFDDLEVGLCT</sequence>
<dbReference type="KEGG" id="ehx:EMIHUDRAFT_250355"/>
<evidence type="ECO:0000256" key="1">
    <source>
        <dbReference type="SAM" id="MobiDB-lite"/>
    </source>
</evidence>
<reference evidence="2" key="2">
    <citation type="submission" date="2024-10" db="UniProtKB">
        <authorList>
            <consortium name="EnsemblProtists"/>
        </authorList>
    </citation>
    <scope>IDENTIFICATION</scope>
</reference>
<dbReference type="RefSeq" id="XP_005757365.1">
    <property type="nucleotide sequence ID" value="XM_005757308.1"/>
</dbReference>
<evidence type="ECO:0000313" key="3">
    <source>
        <dbReference type="Proteomes" id="UP000013827"/>
    </source>
</evidence>
<reference evidence="3" key="1">
    <citation type="journal article" date="2013" name="Nature">
        <title>Pan genome of the phytoplankton Emiliania underpins its global distribution.</title>
        <authorList>
            <person name="Read B.A."/>
            <person name="Kegel J."/>
            <person name="Klute M.J."/>
            <person name="Kuo A."/>
            <person name="Lefebvre S.C."/>
            <person name="Maumus F."/>
            <person name="Mayer C."/>
            <person name="Miller J."/>
            <person name="Monier A."/>
            <person name="Salamov A."/>
            <person name="Young J."/>
            <person name="Aguilar M."/>
            <person name="Claverie J.M."/>
            <person name="Frickenhaus S."/>
            <person name="Gonzalez K."/>
            <person name="Herman E.K."/>
            <person name="Lin Y.C."/>
            <person name="Napier J."/>
            <person name="Ogata H."/>
            <person name="Sarno A.F."/>
            <person name="Shmutz J."/>
            <person name="Schroeder D."/>
            <person name="de Vargas C."/>
            <person name="Verret F."/>
            <person name="von Dassow P."/>
            <person name="Valentin K."/>
            <person name="Van de Peer Y."/>
            <person name="Wheeler G."/>
            <person name="Dacks J.B."/>
            <person name="Delwiche C.F."/>
            <person name="Dyhrman S.T."/>
            <person name="Glockner G."/>
            <person name="John U."/>
            <person name="Richards T."/>
            <person name="Worden A.Z."/>
            <person name="Zhang X."/>
            <person name="Grigoriev I.V."/>
            <person name="Allen A.E."/>
            <person name="Bidle K."/>
            <person name="Borodovsky M."/>
            <person name="Bowler C."/>
            <person name="Brownlee C."/>
            <person name="Cock J.M."/>
            <person name="Elias M."/>
            <person name="Gladyshev V.N."/>
            <person name="Groth M."/>
            <person name="Guda C."/>
            <person name="Hadaegh A."/>
            <person name="Iglesias-Rodriguez M.D."/>
            <person name="Jenkins J."/>
            <person name="Jones B.M."/>
            <person name="Lawson T."/>
            <person name="Leese F."/>
            <person name="Lindquist E."/>
            <person name="Lobanov A."/>
            <person name="Lomsadze A."/>
            <person name="Malik S.B."/>
            <person name="Marsh M.E."/>
            <person name="Mackinder L."/>
            <person name="Mock T."/>
            <person name="Mueller-Roeber B."/>
            <person name="Pagarete A."/>
            <person name="Parker M."/>
            <person name="Probert I."/>
            <person name="Quesneville H."/>
            <person name="Raines C."/>
            <person name="Rensing S.A."/>
            <person name="Riano-Pachon D.M."/>
            <person name="Richier S."/>
            <person name="Rokitta S."/>
            <person name="Shiraiwa Y."/>
            <person name="Soanes D.M."/>
            <person name="van der Giezen M."/>
            <person name="Wahlund T.M."/>
            <person name="Williams B."/>
            <person name="Wilson W."/>
            <person name="Wolfe G."/>
            <person name="Wurch L.L."/>
        </authorList>
    </citation>
    <scope>NUCLEOTIDE SEQUENCE</scope>
</reference>
<feature type="region of interest" description="Disordered" evidence="1">
    <location>
        <begin position="142"/>
        <end position="187"/>
    </location>
</feature>
<dbReference type="AlphaFoldDB" id="A0A0D3I101"/>
<dbReference type="PaxDb" id="2903-EOD04936"/>
<name>A0A0D3I101_EMIH1</name>
<keyword evidence="3" id="KW-1185">Reference proteome</keyword>
<proteinExistence type="predicted"/>
<evidence type="ECO:0000313" key="2">
    <source>
        <dbReference type="EnsemblProtists" id="EOD04936"/>
    </source>
</evidence>
<dbReference type="Proteomes" id="UP000013827">
    <property type="component" value="Unassembled WGS sequence"/>
</dbReference>
<organism evidence="2 3">
    <name type="scientific">Emiliania huxleyi (strain CCMP1516)</name>
    <dbReference type="NCBI Taxonomy" id="280463"/>
    <lineage>
        <taxon>Eukaryota</taxon>
        <taxon>Haptista</taxon>
        <taxon>Haptophyta</taxon>
        <taxon>Prymnesiophyceae</taxon>
        <taxon>Isochrysidales</taxon>
        <taxon>Noelaerhabdaceae</taxon>
        <taxon>Emiliania</taxon>
    </lineage>
</organism>
<protein>
    <submittedName>
        <fullName evidence="2">Uncharacterized protein</fullName>
    </submittedName>
</protein>
<dbReference type="HOGENOM" id="CLU_1362614_0_0_1"/>
<dbReference type="GeneID" id="17251089"/>